<dbReference type="GO" id="GO:0006357">
    <property type="term" value="P:regulation of transcription by RNA polymerase II"/>
    <property type="evidence" value="ECO:0007669"/>
    <property type="project" value="TreeGrafter"/>
</dbReference>
<dbReference type="AlphaFoldDB" id="A0A8S4QGT5"/>
<evidence type="ECO:0000256" key="6">
    <source>
        <dbReference type="ARBA" id="ARBA00023242"/>
    </source>
</evidence>
<evidence type="ECO:0000256" key="4">
    <source>
        <dbReference type="ARBA" id="ARBA00023015"/>
    </source>
</evidence>
<evidence type="ECO:0000313" key="9">
    <source>
        <dbReference type="Proteomes" id="UP000838756"/>
    </source>
</evidence>
<comment type="subcellular location">
    <subcellularLocation>
        <location evidence="1">Nucleus</location>
    </subcellularLocation>
</comment>
<gene>
    <name evidence="8" type="primary">jg3137</name>
    <name evidence="8" type="ORF">PAEG_LOCUS251</name>
</gene>
<dbReference type="OrthoDB" id="9982951at2759"/>
<name>A0A8S4QGT5_9NEOP</name>
<keyword evidence="6" id="KW-0539">Nucleus</keyword>
<proteinExistence type="inferred from homology"/>
<keyword evidence="4" id="KW-0805">Transcription regulation</keyword>
<evidence type="ECO:0000256" key="2">
    <source>
        <dbReference type="ARBA" id="ARBA00010222"/>
    </source>
</evidence>
<comment type="caution">
    <text evidence="8">The sequence shown here is derived from an EMBL/GenBank/DDBJ whole genome shotgun (WGS) entry which is preliminary data.</text>
</comment>
<organism evidence="8 9">
    <name type="scientific">Pararge aegeria aegeria</name>
    <dbReference type="NCBI Taxonomy" id="348720"/>
    <lineage>
        <taxon>Eukaryota</taxon>
        <taxon>Metazoa</taxon>
        <taxon>Ecdysozoa</taxon>
        <taxon>Arthropoda</taxon>
        <taxon>Hexapoda</taxon>
        <taxon>Insecta</taxon>
        <taxon>Pterygota</taxon>
        <taxon>Neoptera</taxon>
        <taxon>Endopterygota</taxon>
        <taxon>Lepidoptera</taxon>
        <taxon>Glossata</taxon>
        <taxon>Ditrysia</taxon>
        <taxon>Papilionoidea</taxon>
        <taxon>Nymphalidae</taxon>
        <taxon>Satyrinae</taxon>
        <taxon>Satyrini</taxon>
        <taxon>Parargina</taxon>
        <taxon>Pararge</taxon>
    </lineage>
</organism>
<comment type="similarity">
    <text evidence="2">Belongs to the Mediator complex subunit 23 family.</text>
</comment>
<evidence type="ECO:0000256" key="3">
    <source>
        <dbReference type="ARBA" id="ARBA00019696"/>
    </source>
</evidence>
<dbReference type="PANTHER" id="PTHR12691:SF10">
    <property type="entry name" value="MEDIATOR OF RNA POLYMERASE II TRANSCRIPTION SUBUNIT 23"/>
    <property type="match status" value="1"/>
</dbReference>
<reference evidence="8" key="1">
    <citation type="submission" date="2022-03" db="EMBL/GenBank/DDBJ databases">
        <authorList>
            <person name="Lindestad O."/>
        </authorList>
    </citation>
    <scope>NUCLEOTIDE SEQUENCE</scope>
</reference>
<dbReference type="GO" id="GO:0005667">
    <property type="term" value="C:transcription regulator complex"/>
    <property type="evidence" value="ECO:0007669"/>
    <property type="project" value="TreeGrafter"/>
</dbReference>
<feature type="non-terminal residue" evidence="8">
    <location>
        <position position="1"/>
    </location>
</feature>
<dbReference type="PANTHER" id="PTHR12691">
    <property type="entry name" value="MEDIATOR OF RNA POLYMERASE II TRANSCRIPTION SUBUNIT 23"/>
    <property type="match status" value="1"/>
</dbReference>
<dbReference type="InterPro" id="IPR021629">
    <property type="entry name" value="Mediator_Med23"/>
</dbReference>
<sequence length="114" mass="13165">YERHSAFHRKYPEKFAPEETSGAYGGPIPVYLSNVCLRFIPVMDIVVHRYLEIPQVSKNLEQLLEHLGYLYKFHGKLLCLDAFNDRHLNTKSLEMFCGRQLVAANVTQGTRIVI</sequence>
<dbReference type="Pfam" id="PF11573">
    <property type="entry name" value="Med23"/>
    <property type="match status" value="1"/>
</dbReference>
<evidence type="ECO:0000256" key="7">
    <source>
        <dbReference type="ARBA" id="ARBA00031961"/>
    </source>
</evidence>
<evidence type="ECO:0000313" key="8">
    <source>
        <dbReference type="EMBL" id="CAH2207631.1"/>
    </source>
</evidence>
<dbReference type="EMBL" id="CAKXAJ010000797">
    <property type="protein sequence ID" value="CAH2207631.1"/>
    <property type="molecule type" value="Genomic_DNA"/>
</dbReference>
<dbReference type="Proteomes" id="UP000838756">
    <property type="component" value="Unassembled WGS sequence"/>
</dbReference>
<dbReference type="GO" id="GO:0010628">
    <property type="term" value="P:positive regulation of gene expression"/>
    <property type="evidence" value="ECO:0007669"/>
    <property type="project" value="TreeGrafter"/>
</dbReference>
<accession>A0A8S4QGT5</accession>
<keyword evidence="5" id="KW-0804">Transcription</keyword>
<keyword evidence="9" id="KW-1185">Reference proteome</keyword>
<evidence type="ECO:0000256" key="1">
    <source>
        <dbReference type="ARBA" id="ARBA00004123"/>
    </source>
</evidence>
<protein>
    <recommendedName>
        <fullName evidence="3">Mediator of RNA polymerase II transcription subunit 23</fullName>
    </recommendedName>
    <alternativeName>
        <fullName evidence="7">Mediator complex subunit 23</fullName>
    </alternativeName>
</protein>
<evidence type="ECO:0000256" key="5">
    <source>
        <dbReference type="ARBA" id="ARBA00023163"/>
    </source>
</evidence>
<dbReference type="GO" id="GO:0016592">
    <property type="term" value="C:mediator complex"/>
    <property type="evidence" value="ECO:0007669"/>
    <property type="project" value="TreeGrafter"/>
</dbReference>